<dbReference type="EMBL" id="RAQO01000009">
    <property type="protein sequence ID" value="RKF14528.1"/>
    <property type="molecule type" value="Genomic_DNA"/>
</dbReference>
<comment type="function">
    <text evidence="6">HflC and HflK could regulate a protease.</text>
</comment>
<evidence type="ECO:0000313" key="9">
    <source>
        <dbReference type="Proteomes" id="UP000286482"/>
    </source>
</evidence>
<comment type="subcellular location">
    <subcellularLocation>
        <location evidence="1">Membrane</location>
        <topology evidence="1">Single-pass membrane protein</topology>
    </subcellularLocation>
</comment>
<comment type="caution">
    <text evidence="8">The sequence shown here is derived from an EMBL/GenBank/DDBJ whole genome shotgun (WGS) entry which is preliminary data.</text>
</comment>
<keyword evidence="3" id="KW-0812">Transmembrane</keyword>
<dbReference type="RefSeq" id="WP_120356339.1">
    <property type="nucleotide sequence ID" value="NZ_RAQO01000009.1"/>
</dbReference>
<dbReference type="AlphaFoldDB" id="A0A420E7U5"/>
<dbReference type="GO" id="GO:0016020">
    <property type="term" value="C:membrane"/>
    <property type="evidence" value="ECO:0007669"/>
    <property type="project" value="UniProtKB-SubCell"/>
</dbReference>
<keyword evidence="8" id="KW-0645">Protease</keyword>
<evidence type="ECO:0000256" key="3">
    <source>
        <dbReference type="ARBA" id="ARBA00022692"/>
    </source>
</evidence>
<dbReference type="SMART" id="SM00244">
    <property type="entry name" value="PHB"/>
    <property type="match status" value="1"/>
</dbReference>
<keyword evidence="4" id="KW-1133">Transmembrane helix</keyword>
<dbReference type="InterPro" id="IPR001107">
    <property type="entry name" value="Band_7"/>
</dbReference>
<evidence type="ECO:0000256" key="4">
    <source>
        <dbReference type="ARBA" id="ARBA00022989"/>
    </source>
</evidence>
<keyword evidence="5" id="KW-0472">Membrane</keyword>
<dbReference type="PIRSF" id="PIRSF005651">
    <property type="entry name" value="HflC"/>
    <property type="match status" value="1"/>
</dbReference>
<feature type="domain" description="Band 7" evidence="7">
    <location>
        <begin position="18"/>
        <end position="186"/>
    </location>
</feature>
<evidence type="ECO:0000256" key="6">
    <source>
        <dbReference type="PIRNR" id="PIRNR005651"/>
    </source>
</evidence>
<dbReference type="GO" id="GO:0008233">
    <property type="term" value="F:peptidase activity"/>
    <property type="evidence" value="ECO:0007669"/>
    <property type="project" value="UniProtKB-KW"/>
</dbReference>
<dbReference type="PANTHER" id="PTHR42911">
    <property type="entry name" value="MODULATOR OF FTSH PROTEASE HFLC"/>
    <property type="match status" value="1"/>
</dbReference>
<dbReference type="CDD" id="cd03405">
    <property type="entry name" value="SPFH_HflC"/>
    <property type="match status" value="1"/>
</dbReference>
<keyword evidence="8" id="KW-0378">Hydrolase</keyword>
<name>A0A420E7U5_9ALTE</name>
<keyword evidence="9" id="KW-1185">Reference proteome</keyword>
<protein>
    <recommendedName>
        <fullName evidence="6">Protein HflC</fullName>
    </recommendedName>
</protein>
<dbReference type="PANTHER" id="PTHR42911:SF1">
    <property type="entry name" value="MODULATOR OF FTSH PROTEASE HFLC"/>
    <property type="match status" value="1"/>
</dbReference>
<organism evidence="8 9">
    <name type="scientific">Alginatibacterium sediminis</name>
    <dbReference type="NCBI Taxonomy" id="2164068"/>
    <lineage>
        <taxon>Bacteria</taxon>
        <taxon>Pseudomonadati</taxon>
        <taxon>Pseudomonadota</taxon>
        <taxon>Gammaproteobacteria</taxon>
        <taxon>Alteromonadales</taxon>
        <taxon>Alteromonadaceae</taxon>
        <taxon>Alginatibacterium</taxon>
    </lineage>
</organism>
<dbReference type="Proteomes" id="UP000286482">
    <property type="component" value="Unassembled WGS sequence"/>
</dbReference>
<dbReference type="InterPro" id="IPR010200">
    <property type="entry name" value="HflC"/>
</dbReference>
<gene>
    <name evidence="8" type="primary">hflC</name>
    <name evidence="8" type="ORF">DBZ36_17940</name>
</gene>
<evidence type="ECO:0000313" key="8">
    <source>
        <dbReference type="EMBL" id="RKF14528.1"/>
    </source>
</evidence>
<evidence type="ECO:0000259" key="7">
    <source>
        <dbReference type="SMART" id="SM00244"/>
    </source>
</evidence>
<dbReference type="SUPFAM" id="SSF117892">
    <property type="entry name" value="Band 7/SPFH domain"/>
    <property type="match status" value="1"/>
</dbReference>
<dbReference type="OrthoDB" id="9812991at2"/>
<reference evidence="8 9" key="1">
    <citation type="submission" date="2018-09" db="EMBL/GenBank/DDBJ databases">
        <authorList>
            <person name="Wang Z."/>
        </authorList>
    </citation>
    <scope>NUCLEOTIDE SEQUENCE [LARGE SCALE GENOMIC DNA]</scope>
    <source>
        <strain evidence="8 9">ALS 81</strain>
    </source>
</reference>
<accession>A0A420E7U5</accession>
<proteinExistence type="inferred from homology"/>
<evidence type="ECO:0000256" key="5">
    <source>
        <dbReference type="ARBA" id="ARBA00023136"/>
    </source>
</evidence>
<dbReference type="InterPro" id="IPR036013">
    <property type="entry name" value="Band_7/SPFH_dom_sf"/>
</dbReference>
<comment type="similarity">
    <text evidence="2 6">Belongs to the band 7/mec-2 family. HflC subfamily.</text>
</comment>
<evidence type="ECO:0000256" key="2">
    <source>
        <dbReference type="ARBA" id="ARBA00007862"/>
    </source>
</evidence>
<dbReference type="NCBIfam" id="TIGR01932">
    <property type="entry name" value="hflC"/>
    <property type="match status" value="2"/>
</dbReference>
<dbReference type="Gene3D" id="3.30.479.30">
    <property type="entry name" value="Band 7 domain"/>
    <property type="match status" value="1"/>
</dbReference>
<evidence type="ECO:0000256" key="1">
    <source>
        <dbReference type="ARBA" id="ARBA00004167"/>
    </source>
</evidence>
<dbReference type="GO" id="GO:0006508">
    <property type="term" value="P:proteolysis"/>
    <property type="evidence" value="ECO:0007669"/>
    <property type="project" value="UniProtKB-KW"/>
</dbReference>
<sequence length="291" mass="33095">MKQLSIFAVILAVLVLYSSVFVIEEGERGIRIQFGKVVRTADTLTRVYEPGINFKVPFIDTIKVLDARLQTLDGQADRFVTSEKKDLIIDTYVKWRIEDFSRFYLSTGGNFLQAESLLKRKINNGLRSEIGSRTISDIVSGSRGEVMEEALKRSARSSEIGIEVLDVRIKQINLPEEISNSIYQRMRAERLAVAKEHRSQGQEQATILRANVDRKISVMLADADKHAREVRGEGDATAARIYANAFNKDQEFFKFWRSLTAYERSFGNGNDVMVIEPDSEFFQFMKQSSGN</sequence>
<dbReference type="Pfam" id="PF01145">
    <property type="entry name" value="Band_7"/>
    <property type="match status" value="1"/>
</dbReference>